<name>A0A3M9YFL1_9PEZI</name>
<comment type="caution">
    <text evidence="2">The sequence shown here is derived from an EMBL/GenBank/DDBJ whole genome shotgun (WGS) entry which is preliminary data.</text>
</comment>
<evidence type="ECO:0000313" key="2">
    <source>
        <dbReference type="EMBL" id="RNJ58692.1"/>
    </source>
</evidence>
<dbReference type="PANTHER" id="PTHR40466">
    <property type="entry name" value="EXPRESSED PROTEIN"/>
    <property type="match status" value="1"/>
</dbReference>
<organism evidence="2 3">
    <name type="scientific">Verticillium nonalfalfae</name>
    <dbReference type="NCBI Taxonomy" id="1051616"/>
    <lineage>
        <taxon>Eukaryota</taxon>
        <taxon>Fungi</taxon>
        <taxon>Dikarya</taxon>
        <taxon>Ascomycota</taxon>
        <taxon>Pezizomycotina</taxon>
        <taxon>Sordariomycetes</taxon>
        <taxon>Hypocreomycetidae</taxon>
        <taxon>Glomerellales</taxon>
        <taxon>Plectosphaerellaceae</taxon>
        <taxon>Verticillium</taxon>
    </lineage>
</organism>
<reference evidence="2 3" key="1">
    <citation type="submission" date="2018-10" db="EMBL/GenBank/DDBJ databases">
        <title>Genome sequence of Verticillium nonalfalfae VnAa140.</title>
        <authorList>
            <person name="Stajich J.E."/>
            <person name="Kasson M.T."/>
        </authorList>
    </citation>
    <scope>NUCLEOTIDE SEQUENCE [LARGE SCALE GENOMIC DNA]</scope>
    <source>
        <strain evidence="2 3">VnAa140</strain>
    </source>
</reference>
<accession>A0A3M9YFL1</accession>
<evidence type="ECO:0000313" key="3">
    <source>
        <dbReference type="Proteomes" id="UP000267145"/>
    </source>
</evidence>
<proteinExistence type="predicted"/>
<dbReference type="GeneID" id="39608016"/>
<dbReference type="EMBL" id="RBVV01000024">
    <property type="protein sequence ID" value="RNJ58692.1"/>
    <property type="molecule type" value="Genomic_DNA"/>
</dbReference>
<feature type="region of interest" description="Disordered" evidence="1">
    <location>
        <begin position="68"/>
        <end position="108"/>
    </location>
</feature>
<keyword evidence="3" id="KW-1185">Reference proteome</keyword>
<gene>
    <name evidence="2" type="ORF">D7B24_004327</name>
</gene>
<dbReference type="PANTHER" id="PTHR40466:SF1">
    <property type="entry name" value="FUNGAL PROTEIN"/>
    <property type="match status" value="1"/>
</dbReference>
<dbReference type="AlphaFoldDB" id="A0A3M9YFL1"/>
<dbReference type="InterPro" id="IPR039965">
    <property type="entry name" value="C3H7.08c"/>
</dbReference>
<evidence type="ECO:0000256" key="1">
    <source>
        <dbReference type="SAM" id="MobiDB-lite"/>
    </source>
</evidence>
<dbReference type="Proteomes" id="UP000267145">
    <property type="component" value="Unassembled WGS sequence"/>
</dbReference>
<protein>
    <submittedName>
        <fullName evidence="2">Uncharacterized protein</fullName>
    </submittedName>
</protein>
<sequence length="138" mass="15017">MASLIARRTFTTSLRRMTDQGKQQITQDSKRNPETFSSKLIEAELQILGGVMVLALAGAGFYFGSSPTKSTSETHVVKAGSPWETGSKEGAYRYHPGGDTSNEPRDAPSAVNTVVLPNVTLPAELHEKYNKWGKDGYP</sequence>
<dbReference type="RefSeq" id="XP_028496850.1">
    <property type="nucleotide sequence ID" value="XM_028638499.1"/>
</dbReference>